<evidence type="ECO:0000256" key="4">
    <source>
        <dbReference type="ARBA" id="ARBA00022989"/>
    </source>
</evidence>
<dbReference type="InterPro" id="IPR002528">
    <property type="entry name" value="MATE_fam"/>
</dbReference>
<dbReference type="STRING" id="1328760.A0A164ZCJ5"/>
<evidence type="ECO:0000256" key="5">
    <source>
        <dbReference type="ARBA" id="ARBA00023136"/>
    </source>
</evidence>
<evidence type="ECO:0000313" key="8">
    <source>
        <dbReference type="EMBL" id="KZF18936.1"/>
    </source>
</evidence>
<evidence type="ECO:0000256" key="2">
    <source>
        <dbReference type="ARBA" id="ARBA00010199"/>
    </source>
</evidence>
<feature type="transmembrane region" description="Helical" evidence="7">
    <location>
        <begin position="267"/>
        <end position="285"/>
    </location>
</feature>
<dbReference type="PANTHER" id="PTHR11206">
    <property type="entry name" value="MULTIDRUG RESISTANCE PROTEIN"/>
    <property type="match status" value="1"/>
</dbReference>
<evidence type="ECO:0000256" key="3">
    <source>
        <dbReference type="ARBA" id="ARBA00022692"/>
    </source>
</evidence>
<feature type="transmembrane region" description="Helical" evidence="7">
    <location>
        <begin position="414"/>
        <end position="434"/>
    </location>
</feature>
<dbReference type="NCBIfam" id="TIGR00797">
    <property type="entry name" value="matE"/>
    <property type="match status" value="1"/>
</dbReference>
<organism evidence="8 9">
    <name type="scientific">Xylona heveae (strain CBS 132557 / TC161)</name>
    <dbReference type="NCBI Taxonomy" id="1328760"/>
    <lineage>
        <taxon>Eukaryota</taxon>
        <taxon>Fungi</taxon>
        <taxon>Dikarya</taxon>
        <taxon>Ascomycota</taxon>
        <taxon>Pezizomycotina</taxon>
        <taxon>Xylonomycetes</taxon>
        <taxon>Xylonales</taxon>
        <taxon>Xylonaceae</taxon>
        <taxon>Xylona</taxon>
    </lineage>
</organism>
<comment type="subcellular location">
    <subcellularLocation>
        <location evidence="1">Membrane</location>
        <topology evidence="1">Multi-pass membrane protein</topology>
    </subcellularLocation>
</comment>
<comment type="similarity">
    <text evidence="2">Belongs to the multi antimicrobial extrusion (MATE) (TC 2.A.66.1) family.</text>
</comment>
<evidence type="ECO:0000313" key="9">
    <source>
        <dbReference type="Proteomes" id="UP000076632"/>
    </source>
</evidence>
<dbReference type="GO" id="GO:0016020">
    <property type="term" value="C:membrane"/>
    <property type="evidence" value="ECO:0007669"/>
    <property type="project" value="UniProtKB-SubCell"/>
</dbReference>
<dbReference type="GO" id="GO:0042910">
    <property type="term" value="F:xenobiotic transmembrane transporter activity"/>
    <property type="evidence" value="ECO:0007669"/>
    <property type="project" value="InterPro"/>
</dbReference>
<keyword evidence="4 7" id="KW-1133">Transmembrane helix</keyword>
<feature type="region of interest" description="Disordered" evidence="6">
    <location>
        <begin position="47"/>
        <end position="83"/>
    </location>
</feature>
<feature type="transmembrane region" description="Helical" evidence="7">
    <location>
        <begin position="379"/>
        <end position="402"/>
    </location>
</feature>
<proteinExistence type="inferred from homology"/>
<gene>
    <name evidence="8" type="ORF">L228DRAFT_51033</name>
</gene>
<feature type="compositionally biased region" description="Polar residues" evidence="6">
    <location>
        <begin position="194"/>
        <end position="204"/>
    </location>
</feature>
<feature type="compositionally biased region" description="Basic and acidic residues" evidence="6">
    <location>
        <begin position="47"/>
        <end position="58"/>
    </location>
</feature>
<dbReference type="Proteomes" id="UP000076632">
    <property type="component" value="Unassembled WGS sequence"/>
</dbReference>
<dbReference type="InParanoid" id="A0A164ZCJ5"/>
<feature type="transmembrane region" description="Helical" evidence="7">
    <location>
        <begin position="628"/>
        <end position="653"/>
    </location>
</feature>
<reference evidence="8 9" key="1">
    <citation type="journal article" date="2016" name="Fungal Biol.">
        <title>The genome of Xylona heveae provides a window into fungal endophytism.</title>
        <authorList>
            <person name="Gazis R."/>
            <person name="Kuo A."/>
            <person name="Riley R."/>
            <person name="LaButti K."/>
            <person name="Lipzen A."/>
            <person name="Lin J."/>
            <person name="Amirebrahimi M."/>
            <person name="Hesse C.N."/>
            <person name="Spatafora J.W."/>
            <person name="Henrissat B."/>
            <person name="Hainaut M."/>
            <person name="Grigoriev I.V."/>
            <person name="Hibbett D.S."/>
        </authorList>
    </citation>
    <scope>NUCLEOTIDE SEQUENCE [LARGE SCALE GENOMIC DNA]</scope>
    <source>
        <strain evidence="8 9">TC161</strain>
    </source>
</reference>
<dbReference type="OMA" id="WFFVWKL"/>
<feature type="region of interest" description="Disordered" evidence="6">
    <location>
        <begin position="189"/>
        <end position="208"/>
    </location>
</feature>
<dbReference type="OrthoDB" id="2126698at2759"/>
<accession>A0A164ZCJ5</accession>
<dbReference type="GeneID" id="28901797"/>
<dbReference type="GO" id="GO:0015297">
    <property type="term" value="F:antiporter activity"/>
    <property type="evidence" value="ECO:0007669"/>
    <property type="project" value="InterPro"/>
</dbReference>
<dbReference type="Pfam" id="PF01554">
    <property type="entry name" value="MatE"/>
    <property type="match status" value="2"/>
</dbReference>
<evidence type="ECO:0000256" key="7">
    <source>
        <dbReference type="SAM" id="Phobius"/>
    </source>
</evidence>
<feature type="transmembrane region" description="Helical" evidence="7">
    <location>
        <begin position="315"/>
        <end position="337"/>
    </location>
</feature>
<feature type="transmembrane region" description="Helical" evidence="7">
    <location>
        <begin position="241"/>
        <end position="261"/>
    </location>
</feature>
<keyword evidence="3 7" id="KW-0812">Transmembrane</keyword>
<protein>
    <submittedName>
        <fullName evidence="8">MATE efflux family protein</fullName>
    </submittedName>
</protein>
<dbReference type="CDD" id="cd13132">
    <property type="entry name" value="MATE_eukaryotic"/>
    <property type="match status" value="1"/>
</dbReference>
<feature type="transmembrane region" description="Helical" evidence="7">
    <location>
        <begin position="455"/>
        <end position="483"/>
    </location>
</feature>
<keyword evidence="9" id="KW-1185">Reference proteome</keyword>
<dbReference type="GO" id="GO:1990961">
    <property type="term" value="P:xenobiotic detoxification by transmembrane export across the plasma membrane"/>
    <property type="evidence" value="ECO:0007669"/>
    <property type="project" value="InterPro"/>
</dbReference>
<feature type="transmembrane region" description="Helical" evidence="7">
    <location>
        <begin position="602"/>
        <end position="622"/>
    </location>
</feature>
<evidence type="ECO:0000256" key="1">
    <source>
        <dbReference type="ARBA" id="ARBA00004141"/>
    </source>
</evidence>
<keyword evidence="5 7" id="KW-0472">Membrane</keyword>
<sequence>MTSVPQSKQNQWKARSQSISSSFQSAVGSWKFSALAAEAAELIRKDLERESILDHENEVRDEEEEEETINDSAVNDDLEPSSSYLDSEHALTAGAYHPPSLVSGGPRALFIPTGSLPALSSALTASEQEDITNEERVLLRDNNIIPGKRPAEEEGAAGKALSLFTRPLDYLKKGVAPAVHEEHAGRITERSRLLGTSEQQQYTKDSPEHISRKWEEAVSAGLIQTTWQRETKVIVKYSRSLIATFVLQYSLTAASILVVGHLGKNELGAASLAITVTNVTGYAIYQGLSTSLDTLCAQAYGSGKRTLVGLQLQRMLLFLWALTIPIAVVWLCGTFILQAIIPDKEVARLAGYYLKVVLAGAPGYAAFEAGKRFMQAQGLFSATFYVLLIGAPLNILLSWLLVWELGLGFVGSPIAVAVTQCLLPIGLFLYVRFVRGMECWGGWDRRAWQNWRPMIKLAIPGLAMVLAEFLAFGLLTLSSSWISATHLAAQSILNTVVTITWQIPFPISVVVSTRIANLIGAALPDAAKVTRRVALSAALLVGGLNSILLGTLSHYIPWLFTADPDVALLVTKVLPVCAAYQIFDALTASCNGILRGLGKQKIGGWVCLFCYYVIGIPISFGTGFGLHWFLYGFWAGPAIALALVAALEGIFLFRTDWDVAVSEAQNRNELD</sequence>
<name>A0A164ZCJ5_XYLHT</name>
<dbReference type="EMBL" id="KV407468">
    <property type="protein sequence ID" value="KZF18936.1"/>
    <property type="molecule type" value="Genomic_DNA"/>
</dbReference>
<dbReference type="RefSeq" id="XP_018184491.1">
    <property type="nucleotide sequence ID" value="XM_018336660.1"/>
</dbReference>
<feature type="transmembrane region" description="Helical" evidence="7">
    <location>
        <begin position="535"/>
        <end position="560"/>
    </location>
</feature>
<evidence type="ECO:0000256" key="6">
    <source>
        <dbReference type="SAM" id="MobiDB-lite"/>
    </source>
</evidence>
<dbReference type="InterPro" id="IPR045069">
    <property type="entry name" value="MATE_euk"/>
</dbReference>
<dbReference type="FunCoup" id="A0A164ZCJ5">
    <property type="interactions" value="120"/>
</dbReference>
<feature type="transmembrane region" description="Helical" evidence="7">
    <location>
        <begin position="349"/>
        <end position="367"/>
    </location>
</feature>
<feature type="compositionally biased region" description="Acidic residues" evidence="6">
    <location>
        <begin position="59"/>
        <end position="79"/>
    </location>
</feature>
<dbReference type="AlphaFoldDB" id="A0A164ZCJ5"/>
<feature type="transmembrane region" description="Helical" evidence="7">
    <location>
        <begin position="566"/>
        <end position="590"/>
    </location>
</feature>